<keyword evidence="2" id="KW-0235">DNA replication</keyword>
<protein>
    <recommendedName>
        <fullName evidence="1">DNA-directed DNA polymerase</fullName>
        <ecNumber evidence="1">2.7.7.7</ecNumber>
    </recommendedName>
</protein>
<comment type="caution">
    <text evidence="6">The sequence shown here is derived from an EMBL/GenBank/DDBJ whole genome shotgun (WGS) entry which is preliminary data.</text>
</comment>
<dbReference type="SMART" id="SM00482">
    <property type="entry name" value="POLAc"/>
    <property type="match status" value="1"/>
</dbReference>
<dbReference type="PANTHER" id="PTHR10133">
    <property type="entry name" value="DNA POLYMERASE I"/>
    <property type="match status" value="1"/>
</dbReference>
<dbReference type="RefSeq" id="WP_214153407.1">
    <property type="nucleotide sequence ID" value="NZ_JAHBAY010000001.1"/>
</dbReference>
<evidence type="ECO:0000256" key="2">
    <source>
        <dbReference type="ARBA" id="ARBA00022705"/>
    </source>
</evidence>
<proteinExistence type="predicted"/>
<dbReference type="InterPro" id="IPR043502">
    <property type="entry name" value="DNA/RNA_pol_sf"/>
</dbReference>
<keyword evidence="6" id="KW-0540">Nuclease</keyword>
<keyword evidence="7" id="KW-1185">Reference proteome</keyword>
<dbReference type="EMBL" id="JAHBAY010000001">
    <property type="protein sequence ID" value="MBT0767458.1"/>
    <property type="molecule type" value="Genomic_DNA"/>
</dbReference>
<evidence type="ECO:0000256" key="1">
    <source>
        <dbReference type="ARBA" id="ARBA00012417"/>
    </source>
</evidence>
<sequence>MGDSSLTSRDASGVERVLIAASGPGFEMQPVDAAGAPTGPVRWTADLAATALDLERHDRPRWVWWRTAEVYPVLLEAGVRVERCHDLAAVENLLRTHAGERFTSPQSVAHEPPRGRSRQTSLFDAPADPAQNDEEPGRPQPPAGLAGLRESHASQARRIAGIRPGQPGFPLLVAAESAACLAAVEMGRAGLPWSTRIHDRVLTDLLGPRPQHHGRPRLLQALAEEVSRLLGGTDQQPMNPDSPADVLRAFRRQGVVLETTRAWELKQVDHPAVTSLLRYKELSRLHVAHGWAWQDQWVRAGRFHAEYVPGGVVTGRWATSGGGALQIPKVMRGCVVADPGWVLVAADAGQLEPRILAALSGDRGMIAATADPDLYTALAQQALGRPEARQEAKIGLLAAMYGARANSPAMGALRRRFPQALDLLERAARTGENGGIVRSVLGRTCPPPESSWQDVPPEKALARSRARGRFTRNFVIQASAADWANALVAGLRRRLAAMPSAGSGRAELVFFQHDEVIVHAPATLAEAVVSAVVESGAEATSLVLGERGVHIPLAAAPIASYAEKN</sequence>
<dbReference type="EC" id="2.7.7.7" evidence="1"/>
<evidence type="ECO:0000313" key="7">
    <source>
        <dbReference type="Proteomes" id="UP001197247"/>
    </source>
</evidence>
<comment type="catalytic activity">
    <reaction evidence="3">
        <text>DNA(n) + a 2'-deoxyribonucleoside 5'-triphosphate = DNA(n+1) + diphosphate</text>
        <dbReference type="Rhea" id="RHEA:22508"/>
        <dbReference type="Rhea" id="RHEA-COMP:17339"/>
        <dbReference type="Rhea" id="RHEA-COMP:17340"/>
        <dbReference type="ChEBI" id="CHEBI:33019"/>
        <dbReference type="ChEBI" id="CHEBI:61560"/>
        <dbReference type="ChEBI" id="CHEBI:173112"/>
        <dbReference type="EC" id="2.7.7.7"/>
    </reaction>
</comment>
<organism evidence="6 7">
    <name type="scientific">Kineosporia corallincola</name>
    <dbReference type="NCBI Taxonomy" id="2835133"/>
    <lineage>
        <taxon>Bacteria</taxon>
        <taxon>Bacillati</taxon>
        <taxon>Actinomycetota</taxon>
        <taxon>Actinomycetes</taxon>
        <taxon>Kineosporiales</taxon>
        <taxon>Kineosporiaceae</taxon>
        <taxon>Kineosporia</taxon>
    </lineage>
</organism>
<dbReference type="GO" id="GO:0004527">
    <property type="term" value="F:exonuclease activity"/>
    <property type="evidence" value="ECO:0007669"/>
    <property type="project" value="UniProtKB-KW"/>
</dbReference>
<dbReference type="SUPFAM" id="SSF56672">
    <property type="entry name" value="DNA/RNA polymerases"/>
    <property type="match status" value="1"/>
</dbReference>
<gene>
    <name evidence="6" type="ORF">KIH74_00895</name>
</gene>
<dbReference type="Proteomes" id="UP001197247">
    <property type="component" value="Unassembled WGS sequence"/>
</dbReference>
<dbReference type="NCBIfam" id="NF011538">
    <property type="entry name" value="PRK14975.1-1"/>
    <property type="match status" value="1"/>
</dbReference>
<evidence type="ECO:0000256" key="4">
    <source>
        <dbReference type="SAM" id="MobiDB-lite"/>
    </source>
</evidence>
<keyword evidence="6" id="KW-0378">Hydrolase</keyword>
<dbReference type="InterPro" id="IPR002298">
    <property type="entry name" value="DNA_polymerase_A"/>
</dbReference>
<evidence type="ECO:0000313" key="6">
    <source>
        <dbReference type="EMBL" id="MBT0767458.1"/>
    </source>
</evidence>
<dbReference type="InterPro" id="IPR001098">
    <property type="entry name" value="DNA-dir_DNA_pol_A_palm_dom"/>
</dbReference>
<keyword evidence="6" id="KW-0269">Exonuclease</keyword>
<dbReference type="Pfam" id="PF00476">
    <property type="entry name" value="DNA_pol_A"/>
    <property type="match status" value="1"/>
</dbReference>
<feature type="domain" description="DNA-directed DNA polymerase family A palm" evidence="5">
    <location>
        <begin position="328"/>
        <end position="524"/>
    </location>
</feature>
<reference evidence="6 7" key="1">
    <citation type="submission" date="2021-05" db="EMBL/GenBank/DDBJ databases">
        <title>Kineosporia and Streptomyces sp. nov. two new marine actinobacteria isolated from Coral.</title>
        <authorList>
            <person name="Buangrab K."/>
            <person name="Sutthacheep M."/>
            <person name="Yeemin T."/>
            <person name="Harunari E."/>
            <person name="Igarashi Y."/>
            <person name="Kanchanasin P."/>
            <person name="Tanasupawat S."/>
            <person name="Phongsopitanun W."/>
        </authorList>
    </citation>
    <scope>NUCLEOTIDE SEQUENCE [LARGE SCALE GENOMIC DNA]</scope>
    <source>
        <strain evidence="6 7">J2-2</strain>
    </source>
</reference>
<evidence type="ECO:0000259" key="5">
    <source>
        <dbReference type="SMART" id="SM00482"/>
    </source>
</evidence>
<dbReference type="Gene3D" id="1.10.150.20">
    <property type="entry name" value="5' to 3' exonuclease, C-terminal subdomain"/>
    <property type="match status" value="1"/>
</dbReference>
<name>A0ABS5TBF1_9ACTN</name>
<evidence type="ECO:0000256" key="3">
    <source>
        <dbReference type="ARBA" id="ARBA00049244"/>
    </source>
</evidence>
<dbReference type="Gene3D" id="3.30.70.370">
    <property type="match status" value="1"/>
</dbReference>
<dbReference type="PANTHER" id="PTHR10133:SF27">
    <property type="entry name" value="DNA POLYMERASE NU"/>
    <property type="match status" value="1"/>
</dbReference>
<feature type="region of interest" description="Disordered" evidence="4">
    <location>
        <begin position="101"/>
        <end position="154"/>
    </location>
</feature>
<dbReference type="CDD" id="cd06444">
    <property type="entry name" value="DNA_pol_A"/>
    <property type="match status" value="1"/>
</dbReference>
<accession>A0ABS5TBF1</accession>